<keyword evidence="1" id="KW-0472">Membrane</keyword>
<protein>
    <submittedName>
        <fullName evidence="3">Histidine kinase</fullName>
    </submittedName>
</protein>
<feature type="domain" description="Signal transduction histidine kinase internal region" evidence="2">
    <location>
        <begin position="162"/>
        <end position="239"/>
    </location>
</feature>
<dbReference type="PANTHER" id="PTHR34220:SF7">
    <property type="entry name" value="SENSOR HISTIDINE KINASE YPDA"/>
    <property type="match status" value="1"/>
</dbReference>
<keyword evidence="3" id="KW-0418">Kinase</keyword>
<sequence length="344" mass="40193">MSLILKQVRTHKYFLLFIFLFGYAQSIQIRFLIRRKISWYLFTPEAAVSTFISSCLFFSILLFLMKKWQKAPTFDIKEAFKIVSTSLVLYIVILKAFGLSISILFGNLERNFNSETLTHSLVGNFMDALIYGSFFLAYYYFQKNKNYQNQITIYNNALSENKINQLKAQLNPHFLFNNLNVLDQLIEEDKNVASDFLNEFAEMYRYVLEVSDKKLVTLKEELSFAKNYFSLMEHKYGNAFQLEIEQKNDIPVWIAPLTLQLLIENAIKHNLGTENNPVTIKIKIEDNIVVSNTLIKKQNLKLISGKGLQNLKEQYYLLSNQKIDIKQQEALFIVTLPLISFQKK</sequence>
<dbReference type="Proteomes" id="UP000817854">
    <property type="component" value="Unassembled WGS sequence"/>
</dbReference>
<dbReference type="InterPro" id="IPR050640">
    <property type="entry name" value="Bact_2-comp_sensor_kinase"/>
</dbReference>
<reference evidence="3" key="2">
    <citation type="submission" date="2020-02" db="EMBL/GenBank/DDBJ databases">
        <title>Flavobacterium profundi sp. nov., isolated from a deep-sea seamount.</title>
        <authorList>
            <person name="Zhang D.-C."/>
        </authorList>
    </citation>
    <scope>NUCLEOTIDE SEQUENCE</scope>
    <source>
        <strain evidence="3">EC11</strain>
    </source>
</reference>
<evidence type="ECO:0000256" key="1">
    <source>
        <dbReference type="SAM" id="Phobius"/>
    </source>
</evidence>
<feature type="transmembrane region" description="Helical" evidence="1">
    <location>
        <begin position="39"/>
        <end position="65"/>
    </location>
</feature>
<evidence type="ECO:0000313" key="4">
    <source>
        <dbReference type="Proteomes" id="UP000817854"/>
    </source>
</evidence>
<name>A0ABX0IQZ3_9FLAO</name>
<feature type="transmembrane region" description="Helical" evidence="1">
    <location>
        <begin position="117"/>
        <end position="141"/>
    </location>
</feature>
<reference evidence="3" key="1">
    <citation type="submission" date="2019-05" db="EMBL/GenBank/DDBJ databases">
        <authorList>
            <person name="Lianzixin W."/>
        </authorList>
    </citation>
    <scope>NUCLEOTIDE SEQUENCE</scope>
    <source>
        <strain evidence="3">EC11</strain>
    </source>
</reference>
<keyword evidence="3" id="KW-0808">Transferase</keyword>
<organism evidence="3 4">
    <name type="scientific">Flavobacterium jejuense</name>
    <dbReference type="NCBI Taxonomy" id="1544455"/>
    <lineage>
        <taxon>Bacteria</taxon>
        <taxon>Pseudomonadati</taxon>
        <taxon>Bacteroidota</taxon>
        <taxon>Flavobacteriia</taxon>
        <taxon>Flavobacteriales</taxon>
        <taxon>Flavobacteriaceae</taxon>
        <taxon>Flavobacterium</taxon>
    </lineage>
</organism>
<keyword evidence="1" id="KW-1133">Transmembrane helix</keyword>
<feature type="transmembrane region" description="Helical" evidence="1">
    <location>
        <begin position="12"/>
        <end position="33"/>
    </location>
</feature>
<keyword evidence="1" id="KW-0812">Transmembrane</keyword>
<dbReference type="Pfam" id="PF06580">
    <property type="entry name" value="His_kinase"/>
    <property type="match status" value="1"/>
</dbReference>
<evidence type="ECO:0000313" key="3">
    <source>
        <dbReference type="EMBL" id="NHN26222.1"/>
    </source>
</evidence>
<evidence type="ECO:0000259" key="2">
    <source>
        <dbReference type="Pfam" id="PF06580"/>
    </source>
</evidence>
<dbReference type="PANTHER" id="PTHR34220">
    <property type="entry name" value="SENSOR HISTIDINE KINASE YPDA"/>
    <property type="match status" value="1"/>
</dbReference>
<comment type="caution">
    <text evidence="3">The sequence shown here is derived from an EMBL/GenBank/DDBJ whole genome shotgun (WGS) entry which is preliminary data.</text>
</comment>
<gene>
    <name evidence="3" type="ORF">FIA58_011090</name>
</gene>
<accession>A0ABX0IQZ3</accession>
<dbReference type="RefSeq" id="WP_140962546.1">
    <property type="nucleotide sequence ID" value="NZ_VEVQ02000006.1"/>
</dbReference>
<feature type="transmembrane region" description="Helical" evidence="1">
    <location>
        <begin position="86"/>
        <end position="105"/>
    </location>
</feature>
<dbReference type="EMBL" id="VEVQ02000006">
    <property type="protein sequence ID" value="NHN26222.1"/>
    <property type="molecule type" value="Genomic_DNA"/>
</dbReference>
<dbReference type="GO" id="GO:0016301">
    <property type="term" value="F:kinase activity"/>
    <property type="evidence" value="ECO:0007669"/>
    <property type="project" value="UniProtKB-KW"/>
</dbReference>
<dbReference type="InterPro" id="IPR010559">
    <property type="entry name" value="Sig_transdc_His_kin_internal"/>
</dbReference>
<keyword evidence="4" id="KW-1185">Reference proteome</keyword>
<proteinExistence type="predicted"/>